<dbReference type="InParanoid" id="A0A7J8GJ66"/>
<feature type="region of interest" description="Disordered" evidence="3">
    <location>
        <begin position="657"/>
        <end position="693"/>
    </location>
</feature>
<feature type="region of interest" description="Disordered" evidence="3">
    <location>
        <begin position="482"/>
        <end position="503"/>
    </location>
</feature>
<organism evidence="4 5">
    <name type="scientific">Molossus molossus</name>
    <name type="common">Pallas' mastiff bat</name>
    <name type="synonym">Vespertilio molossus</name>
    <dbReference type="NCBI Taxonomy" id="27622"/>
    <lineage>
        <taxon>Eukaryota</taxon>
        <taxon>Metazoa</taxon>
        <taxon>Chordata</taxon>
        <taxon>Craniata</taxon>
        <taxon>Vertebrata</taxon>
        <taxon>Euteleostomi</taxon>
        <taxon>Mammalia</taxon>
        <taxon>Eutheria</taxon>
        <taxon>Laurasiatheria</taxon>
        <taxon>Chiroptera</taxon>
        <taxon>Yangochiroptera</taxon>
        <taxon>Molossidae</taxon>
        <taxon>Molossus</taxon>
    </lineage>
</organism>
<feature type="region of interest" description="Disordered" evidence="3">
    <location>
        <begin position="1181"/>
        <end position="1209"/>
    </location>
</feature>
<comment type="caution">
    <text evidence="4">The sequence shown here is derived from an EMBL/GenBank/DDBJ whole genome shotgun (WGS) entry which is preliminary data.</text>
</comment>
<keyword evidence="2" id="KW-0479">Metal-binding</keyword>
<dbReference type="PANTHER" id="PTHR16222">
    <property type="entry name" value="ADP-RIBOSYLGLYCOHYDROLASE"/>
    <property type="match status" value="1"/>
</dbReference>
<proteinExistence type="inferred from homology"/>
<reference evidence="4 5" key="1">
    <citation type="journal article" date="2020" name="Nature">
        <title>Six reference-quality genomes reveal evolution of bat adaptations.</title>
        <authorList>
            <person name="Jebb D."/>
            <person name="Huang Z."/>
            <person name="Pippel M."/>
            <person name="Hughes G.M."/>
            <person name="Lavrichenko K."/>
            <person name="Devanna P."/>
            <person name="Winkler S."/>
            <person name="Jermiin L.S."/>
            <person name="Skirmuntt E.C."/>
            <person name="Katzourakis A."/>
            <person name="Burkitt-Gray L."/>
            <person name="Ray D.A."/>
            <person name="Sullivan K.A.M."/>
            <person name="Roscito J.G."/>
            <person name="Kirilenko B.M."/>
            <person name="Davalos L.M."/>
            <person name="Corthals A.P."/>
            <person name="Power M.L."/>
            <person name="Jones G."/>
            <person name="Ransome R.D."/>
            <person name="Dechmann D.K.N."/>
            <person name="Locatelli A.G."/>
            <person name="Puechmaille S.J."/>
            <person name="Fedrigo O."/>
            <person name="Jarvis E.D."/>
            <person name="Hiller M."/>
            <person name="Vernes S.C."/>
            <person name="Myers E.W."/>
            <person name="Teeling E.C."/>
        </authorList>
    </citation>
    <scope>NUCLEOTIDE SEQUENCE [LARGE SCALE GENOMIC DNA]</scope>
    <source>
        <strain evidence="4">MMolMol1</strain>
        <tissue evidence="4">Muscle</tissue>
    </source>
</reference>
<feature type="compositionally biased region" description="Basic and acidic residues" evidence="3">
    <location>
        <begin position="1779"/>
        <end position="1791"/>
    </location>
</feature>
<protein>
    <submittedName>
        <fullName evidence="4">ADP-ribosylhydrolase like 1</fullName>
    </submittedName>
</protein>
<feature type="compositionally biased region" description="Polar residues" evidence="3">
    <location>
        <begin position="1683"/>
        <end position="1702"/>
    </location>
</feature>
<feature type="region of interest" description="Disordered" evidence="3">
    <location>
        <begin position="1223"/>
        <end position="1306"/>
    </location>
</feature>
<feature type="binding site" evidence="2">
    <location>
        <position position="57"/>
    </location>
    <ligand>
        <name>Mg(2+)</name>
        <dbReference type="ChEBI" id="CHEBI:18420"/>
        <label>1</label>
    </ligand>
</feature>
<feature type="region of interest" description="Disordered" evidence="3">
    <location>
        <begin position="706"/>
        <end position="793"/>
    </location>
</feature>
<feature type="compositionally biased region" description="Gly residues" evidence="3">
    <location>
        <begin position="748"/>
        <end position="759"/>
    </location>
</feature>
<feature type="compositionally biased region" description="Pro residues" evidence="3">
    <location>
        <begin position="1748"/>
        <end position="1759"/>
    </location>
</feature>
<feature type="compositionally biased region" description="Low complexity" evidence="3">
    <location>
        <begin position="1237"/>
        <end position="1256"/>
    </location>
</feature>
<keyword evidence="5" id="KW-1185">Reference proteome</keyword>
<dbReference type="InterPro" id="IPR005502">
    <property type="entry name" value="Ribosyl_crysJ1"/>
</dbReference>
<dbReference type="SUPFAM" id="SSF101478">
    <property type="entry name" value="ADP-ribosylglycohydrolase"/>
    <property type="match status" value="1"/>
</dbReference>
<dbReference type="GO" id="GO:0046872">
    <property type="term" value="F:metal ion binding"/>
    <property type="evidence" value="ECO:0007669"/>
    <property type="project" value="UniProtKB-KW"/>
</dbReference>
<feature type="region of interest" description="Disordered" evidence="3">
    <location>
        <begin position="1370"/>
        <end position="1807"/>
    </location>
</feature>
<evidence type="ECO:0000256" key="1">
    <source>
        <dbReference type="ARBA" id="ARBA00010702"/>
    </source>
</evidence>
<dbReference type="GO" id="GO:0003875">
    <property type="term" value="F:ADP-ribosylarginine hydrolase activity"/>
    <property type="evidence" value="ECO:0007669"/>
    <property type="project" value="UniProtKB-ARBA"/>
</dbReference>
<feature type="region of interest" description="Disordered" evidence="3">
    <location>
        <begin position="399"/>
        <end position="426"/>
    </location>
</feature>
<feature type="compositionally biased region" description="Basic and acidic residues" evidence="3">
    <location>
        <begin position="995"/>
        <end position="1015"/>
    </location>
</feature>
<dbReference type="Pfam" id="PF03747">
    <property type="entry name" value="ADP_ribosyl_GH"/>
    <property type="match status" value="1"/>
</dbReference>
<feature type="region of interest" description="Disordered" evidence="3">
    <location>
        <begin position="954"/>
        <end position="1050"/>
    </location>
</feature>
<dbReference type="InterPro" id="IPR050792">
    <property type="entry name" value="ADP-ribosylglycohydrolase"/>
</dbReference>
<dbReference type="Proteomes" id="UP000550707">
    <property type="component" value="Unassembled WGS sequence"/>
</dbReference>
<evidence type="ECO:0000313" key="5">
    <source>
        <dbReference type="Proteomes" id="UP000550707"/>
    </source>
</evidence>
<evidence type="ECO:0000313" key="4">
    <source>
        <dbReference type="EMBL" id="KAF6459957.1"/>
    </source>
</evidence>
<keyword evidence="2" id="KW-0460">Magnesium</keyword>
<feature type="region of interest" description="Disordered" evidence="3">
    <location>
        <begin position="1098"/>
        <end position="1151"/>
    </location>
</feature>
<dbReference type="FunFam" id="1.10.4080.10:FF:000002">
    <property type="entry name" value="ADP-ribosylarginine hydrolase isoform X1"/>
    <property type="match status" value="1"/>
</dbReference>
<dbReference type="PANTHER" id="PTHR16222:SF23">
    <property type="entry name" value="INACTIVE ADP-RIBOSYLTRANSFERASE ARH2"/>
    <property type="match status" value="1"/>
</dbReference>
<comment type="similarity">
    <text evidence="1">Belongs to the ADP-ribosylglycohydrolase family.</text>
</comment>
<accession>A0A7J8GJ66</accession>
<dbReference type="InterPro" id="IPR036705">
    <property type="entry name" value="Ribosyl_crysJ1_sf"/>
</dbReference>
<feature type="compositionally biased region" description="Polar residues" evidence="3">
    <location>
        <begin position="1265"/>
        <end position="1277"/>
    </location>
</feature>
<evidence type="ECO:0000256" key="3">
    <source>
        <dbReference type="SAM" id="MobiDB-lite"/>
    </source>
</evidence>
<feature type="binding site" evidence="2">
    <location>
        <position position="56"/>
    </location>
    <ligand>
        <name>Mg(2+)</name>
        <dbReference type="ChEBI" id="CHEBI:18420"/>
        <label>1</label>
    </ligand>
</feature>
<gene>
    <name evidence="4" type="ORF">HJG59_000409</name>
</gene>
<comment type="cofactor">
    <cofactor evidence="2">
        <name>Mg(2+)</name>
        <dbReference type="ChEBI" id="CHEBI:18420"/>
    </cofactor>
    <text evidence="2">Binds 2 magnesium ions per subunit.</text>
</comment>
<evidence type="ECO:0000256" key="2">
    <source>
        <dbReference type="PIRSR" id="PIRSR605502-1"/>
    </source>
</evidence>
<feature type="compositionally biased region" description="Polar residues" evidence="3">
    <location>
        <begin position="1106"/>
        <end position="1121"/>
    </location>
</feature>
<name>A0A7J8GJ66_MOLMO</name>
<dbReference type="EMBL" id="JACASF010000009">
    <property type="protein sequence ID" value="KAF6459957.1"/>
    <property type="molecule type" value="Genomic_DNA"/>
</dbReference>
<sequence length="1828" mass="193963">MERFQAGMLLGSVGDALGYRNGRRENGASGTKSQEGLQTLGGLDHLVLSPEKWPVSDNTIMHMTTARALTTDYWCLDDLYREMVRRYVEVLEKLPERRADPSTIEGCSKLKPDNYLLAWHTPFNEKGSGFGAATKAMCIGMRYWKPERLETLIEVSIECGRMTHNHPTGFLGSLCTALFASYAVQGKPLEQWGRDMMKTIPLAEEYCKKTIRHLAEYQEHWFYFEAKWQFYLEERKINEDTKSKAVFPDHYDAEDRDKTYKKWSSEGRGGRRGHDAPMIAYDALLGAGDNWEELCHRAMFHGGESGATGTIAGCLFGLLHGLDAVPKGLYQDLEHKEELEQLGEALHRLSTEENPRSVKICSNKMSIEAQALRKKVGKVTCDPAVRAILGSLLLYITHHEDGPQGPPPAEGAESQVSQKPEPQDASRRLTHFQLLRAKFMGTGREHCLKKTREVGRLIFKDKQGPSRSLVTATINKLLEKTREGADNSAGGQEPFCSDKPRWGLPSGKNTVKNILKKFLAAEEKEAEEKRLRETSPAERPKAARGLLPKIMGKKGSVLSKLREKFEQSSCLCSEASVLLLHTEDRKKKNLQRKKMHRPETRVLCTTTLASTCIRMPLARLLACSAEPMPAFSIATVVCGPRSWLSHCAKLKHSELRRVPPKEAGRPPTAEETVPGGNKTPGQELFNGGPSPSLIQQAAVPSLATVSARAGPECMPEPASSAASQGGEPLPGPEPKLSSLEPASPGHAGVLGGDRMGGPQAGSSTDDTQGSKRAGAGVCPGPTGEGAEEAPQVDLMVCSSEEETERMSSDSEQDPLFAVQKSFPEQKVPEHIPPLHVPAAQAARCTQLALEPPQVTVRLPVVHEMPLLPVTLQKTSDSADQPAPVSGGERVVGNAQALFPTVTESRSANVAAMGVSEAVGTPGGLSTPPQQDSAAGLSLAPLRGAASVDGAIPEAAQTPKPQTGPPGGKEDQGSFGDSNTLENHKDVSGQGVSELSYERHPLPASEEMRVREEGTPSHDSTASETRPGGDSRSAPGGQQEPSPSEGDWTGIPTLLVAPVRDWTRSTSVTTVDKNILCEQEEHRGAPLTESAQPLLMASHDRGEDRPTSLNEGPNLSIKTPRQGTTTGFTKSHTTSAPGNTVNPENDTPEKWSALCKGDFSSLPTAPRLVAEGLGHELNQHLVSAPSGPVKRPSSSAAEGHVGEDSGRHLPVTLGSLTALPQEAAGPQLAPDEPGLGVANAPAANTASATAGSRNTAAERAGPWGNNAKSPVPTSNHRTLQGGGVERPPHHSVDSPPLSSEEPQAKDKEHIMSEKQLPLGAGVSHQFPSVSSTVAEGAPQKCPDLQAHLLIQSRTQTAVVEETEVGERPWAQAGLRGGEEGVSGPVGPRGPGQKGVAPSDPEKIRPGERPWAQAQAGLGGGEEGVSGPVGPKGPGQKGVAPSDPEKIRPGERSWAQAGLGGGEEGVSGPVGPRGPGQKGVAPSDPEKIRPGEGPWAQAQAGLGGGEEGVSGPVGLKGPGQKGVAPSDPEKIRPGERPWAQAQAGLGGGEEGVSGPVGPKGPGQKGVAPSDPEKIRPGERPWAQAQAGMEGGEEGVSGPVGSKGPGQKGVPPSNQKTALFDSEEAQTQPWDDMEGGDTVTTEVKTPYQHAEKGPEHPPGQWVQTVEDPSEQHGVPTEERQGRPAQAQASRTAPQNLAQPTGNSTVLAPITGASGKSQRSAPTGSQGAPGAPQKEGEHHPEVTKSYMASRPEPAPGSPVPMPEPGDCRMPSAPAQEGLPDISRAGRDTLGLEHQRRSSHHAKYKAQSFSDQRSFDSFRTKIIRANDTFELPK</sequence>
<keyword evidence="4" id="KW-0378">Hydrolase</keyword>
<dbReference type="Gene3D" id="1.10.4080.10">
    <property type="entry name" value="ADP-ribosylation/Crystallin J1"/>
    <property type="match status" value="1"/>
</dbReference>
<feature type="compositionally biased region" description="Low complexity" evidence="3">
    <location>
        <begin position="1122"/>
        <end position="1134"/>
    </location>
</feature>
<feature type="compositionally biased region" description="Polar residues" evidence="3">
    <location>
        <begin position="1135"/>
        <end position="1144"/>
    </location>
</feature>
<feature type="compositionally biased region" description="Polar residues" evidence="3">
    <location>
        <begin position="1710"/>
        <end position="1722"/>
    </location>
</feature>